<accession>A0A1M5KKD0</accession>
<dbReference type="Pfam" id="PF02706">
    <property type="entry name" value="Wzz"/>
    <property type="match status" value="1"/>
</dbReference>
<keyword evidence="8" id="KW-0808">Transferase</keyword>
<comment type="similarity">
    <text evidence="3">Belongs to the CpsD/CapB family.</text>
</comment>
<proteinExistence type="inferred from homology"/>
<evidence type="ECO:0000259" key="18">
    <source>
        <dbReference type="Pfam" id="PF02706"/>
    </source>
</evidence>
<feature type="transmembrane region" description="Helical" evidence="17">
    <location>
        <begin position="20"/>
        <end position="40"/>
    </location>
</feature>
<dbReference type="Gene3D" id="3.40.50.300">
    <property type="entry name" value="P-loop containing nucleotide triphosphate hydrolases"/>
    <property type="match status" value="1"/>
</dbReference>
<evidence type="ECO:0000313" key="21">
    <source>
        <dbReference type="Proteomes" id="UP000183988"/>
    </source>
</evidence>
<keyword evidence="15" id="KW-0829">Tyrosine-protein kinase</keyword>
<dbReference type="Proteomes" id="UP000183988">
    <property type="component" value="Unassembled WGS sequence"/>
</dbReference>
<organism evidence="20 21">
    <name type="scientific">Ornithinibacillus halophilus</name>
    <dbReference type="NCBI Taxonomy" id="930117"/>
    <lineage>
        <taxon>Bacteria</taxon>
        <taxon>Bacillati</taxon>
        <taxon>Bacillota</taxon>
        <taxon>Bacilli</taxon>
        <taxon>Bacillales</taxon>
        <taxon>Bacillaceae</taxon>
        <taxon>Ornithinibacillus</taxon>
    </lineage>
</organism>
<dbReference type="InterPro" id="IPR050445">
    <property type="entry name" value="Bact_polysacc_biosynth/exp"/>
</dbReference>
<protein>
    <recommendedName>
        <fullName evidence="5">non-specific protein-tyrosine kinase</fullName>
        <ecNumber evidence="5">2.7.10.2</ecNumber>
    </recommendedName>
</protein>
<comment type="catalytic activity">
    <reaction evidence="16">
        <text>L-tyrosyl-[protein] + ATP = O-phospho-L-tyrosyl-[protein] + ADP + H(+)</text>
        <dbReference type="Rhea" id="RHEA:10596"/>
        <dbReference type="Rhea" id="RHEA-COMP:10136"/>
        <dbReference type="Rhea" id="RHEA-COMP:20101"/>
        <dbReference type="ChEBI" id="CHEBI:15378"/>
        <dbReference type="ChEBI" id="CHEBI:30616"/>
        <dbReference type="ChEBI" id="CHEBI:46858"/>
        <dbReference type="ChEBI" id="CHEBI:61978"/>
        <dbReference type="ChEBI" id="CHEBI:456216"/>
        <dbReference type="EC" id="2.7.10.2"/>
    </reaction>
</comment>
<dbReference type="InterPro" id="IPR027417">
    <property type="entry name" value="P-loop_NTPase"/>
</dbReference>
<name>A0A1M5KKD0_9BACI</name>
<comment type="subcellular location">
    <subcellularLocation>
        <location evidence="1">Cell inner membrane</location>
        <topology evidence="1">Multi-pass membrane protein</topology>
    </subcellularLocation>
</comment>
<feature type="transmembrane region" description="Helical" evidence="17">
    <location>
        <begin position="172"/>
        <end position="196"/>
    </location>
</feature>
<evidence type="ECO:0000256" key="6">
    <source>
        <dbReference type="ARBA" id="ARBA00022475"/>
    </source>
</evidence>
<evidence type="ECO:0000256" key="11">
    <source>
        <dbReference type="ARBA" id="ARBA00022777"/>
    </source>
</evidence>
<dbReference type="EC" id="2.7.10.2" evidence="5"/>
<dbReference type="Pfam" id="PF13614">
    <property type="entry name" value="AAA_31"/>
    <property type="match status" value="1"/>
</dbReference>
<keyword evidence="11" id="KW-0418">Kinase</keyword>
<evidence type="ECO:0000313" key="20">
    <source>
        <dbReference type="EMBL" id="SHG53175.1"/>
    </source>
</evidence>
<dbReference type="AlphaFoldDB" id="A0A1M5KKD0"/>
<evidence type="ECO:0000256" key="1">
    <source>
        <dbReference type="ARBA" id="ARBA00004429"/>
    </source>
</evidence>
<dbReference type="GO" id="GO:0004715">
    <property type="term" value="F:non-membrane spanning protein tyrosine kinase activity"/>
    <property type="evidence" value="ECO:0007669"/>
    <property type="project" value="UniProtKB-EC"/>
</dbReference>
<evidence type="ECO:0000256" key="14">
    <source>
        <dbReference type="ARBA" id="ARBA00023136"/>
    </source>
</evidence>
<keyword evidence="9 17" id="KW-0812">Transmembrane</keyword>
<dbReference type="InterPro" id="IPR003856">
    <property type="entry name" value="LPS_length_determ_N"/>
</dbReference>
<evidence type="ECO:0000256" key="3">
    <source>
        <dbReference type="ARBA" id="ARBA00007316"/>
    </source>
</evidence>
<dbReference type="GO" id="GO:0005886">
    <property type="term" value="C:plasma membrane"/>
    <property type="evidence" value="ECO:0007669"/>
    <property type="project" value="UniProtKB-SubCell"/>
</dbReference>
<evidence type="ECO:0000256" key="10">
    <source>
        <dbReference type="ARBA" id="ARBA00022741"/>
    </source>
</evidence>
<keyword evidence="21" id="KW-1185">Reference proteome</keyword>
<feature type="domain" description="AAA" evidence="19">
    <location>
        <begin position="281"/>
        <end position="388"/>
    </location>
</feature>
<dbReference type="PANTHER" id="PTHR32309">
    <property type="entry name" value="TYROSINE-PROTEIN KINASE"/>
    <property type="match status" value="1"/>
</dbReference>
<dbReference type="OrthoDB" id="9794577at2"/>
<evidence type="ECO:0000256" key="12">
    <source>
        <dbReference type="ARBA" id="ARBA00022840"/>
    </source>
</evidence>
<dbReference type="SUPFAM" id="SSF52540">
    <property type="entry name" value="P-loop containing nucleoside triphosphate hydrolases"/>
    <property type="match status" value="1"/>
</dbReference>
<dbReference type="PANTHER" id="PTHR32309:SF13">
    <property type="entry name" value="FERRIC ENTEROBACTIN TRANSPORT PROTEIN FEPE"/>
    <property type="match status" value="1"/>
</dbReference>
<evidence type="ECO:0000256" key="15">
    <source>
        <dbReference type="ARBA" id="ARBA00023137"/>
    </source>
</evidence>
<evidence type="ECO:0000256" key="9">
    <source>
        <dbReference type="ARBA" id="ARBA00022692"/>
    </source>
</evidence>
<evidence type="ECO:0000256" key="13">
    <source>
        <dbReference type="ARBA" id="ARBA00022989"/>
    </source>
</evidence>
<evidence type="ECO:0000256" key="2">
    <source>
        <dbReference type="ARBA" id="ARBA00006683"/>
    </source>
</evidence>
<evidence type="ECO:0000256" key="16">
    <source>
        <dbReference type="ARBA" id="ARBA00051245"/>
    </source>
</evidence>
<keyword evidence="10" id="KW-0547">Nucleotide-binding</keyword>
<gene>
    <name evidence="20" type="ORF">SAMN05216225_103918</name>
</gene>
<reference evidence="20 21" key="1">
    <citation type="submission" date="2016-11" db="EMBL/GenBank/DDBJ databases">
        <authorList>
            <person name="Jaros S."/>
            <person name="Januszkiewicz K."/>
            <person name="Wedrychowicz H."/>
        </authorList>
    </citation>
    <scope>NUCLEOTIDE SEQUENCE [LARGE SCALE GENOMIC DNA]</scope>
    <source>
        <strain evidence="20 21">IBRC-M 10683</strain>
    </source>
</reference>
<evidence type="ECO:0000256" key="4">
    <source>
        <dbReference type="ARBA" id="ARBA00008883"/>
    </source>
</evidence>
<dbReference type="GO" id="GO:0005524">
    <property type="term" value="F:ATP binding"/>
    <property type="evidence" value="ECO:0007669"/>
    <property type="project" value="UniProtKB-KW"/>
</dbReference>
<comment type="similarity">
    <text evidence="2">Belongs to the CpsC/CapA family.</text>
</comment>
<keyword evidence="13 17" id="KW-1133">Transmembrane helix</keyword>
<dbReference type="NCBIfam" id="TIGR01007">
    <property type="entry name" value="eps_fam"/>
    <property type="match status" value="1"/>
</dbReference>
<dbReference type="InterPro" id="IPR025669">
    <property type="entry name" value="AAA_dom"/>
</dbReference>
<dbReference type="CDD" id="cd05387">
    <property type="entry name" value="BY-kinase"/>
    <property type="match status" value="1"/>
</dbReference>
<feature type="domain" description="Polysaccharide chain length determinant N-terminal" evidence="18">
    <location>
        <begin position="5"/>
        <end position="92"/>
    </location>
</feature>
<keyword evidence="6" id="KW-1003">Cell membrane</keyword>
<comment type="similarity">
    <text evidence="4">Belongs to the etk/wzc family.</text>
</comment>
<dbReference type="RefSeq" id="WP_072891422.1">
    <property type="nucleotide sequence ID" value="NZ_FQVW01000039.1"/>
</dbReference>
<dbReference type="InterPro" id="IPR005702">
    <property type="entry name" value="Wzc-like_C"/>
</dbReference>
<evidence type="ECO:0000256" key="8">
    <source>
        <dbReference type="ARBA" id="ARBA00022679"/>
    </source>
</evidence>
<evidence type="ECO:0000256" key="5">
    <source>
        <dbReference type="ARBA" id="ARBA00011903"/>
    </source>
</evidence>
<keyword evidence="7" id="KW-0997">Cell inner membrane</keyword>
<keyword evidence="14 17" id="KW-0472">Membrane</keyword>
<keyword evidence="12" id="KW-0067">ATP-binding</keyword>
<evidence type="ECO:0000256" key="17">
    <source>
        <dbReference type="SAM" id="Phobius"/>
    </source>
</evidence>
<evidence type="ECO:0000259" key="19">
    <source>
        <dbReference type="Pfam" id="PF13614"/>
    </source>
</evidence>
<dbReference type="STRING" id="930117.SAMN05216225_103918"/>
<evidence type="ECO:0000256" key="7">
    <source>
        <dbReference type="ARBA" id="ARBA00022519"/>
    </source>
</evidence>
<sequence>MNQSFEIRDFIHIFKDRLRLIIVISIFFTCIGMGISLFVIKPVYEAQTDLLVSQSNKSGILSTNDIELNMQLIETYQFILNSERIIDLVANEVDGYSNNELHRKLRVETNQSAQIISLYFEDEDPNKAVQIVNAFAANFQEEIQNLMNLNNISILTEASLEYANEPIRPKPIIYTFIAFVVGFIFACSFVFLSAYLNTKISTKYDVEKYLDVPVLGEVGIIVTTRSKKKKRKNTPLLPSRPNPIRTTEFEDYRSLRTNINYLQTYSRKKTFLVTSTGKDEGKTITSINLAYVMALDHKRTVVIDGDLRKTGNFLFKTNKELPGLSSYLNGNSGLEEILIETSIPNISTIPSGPLPPNPTELLATKRMDSLLKELKKRFDVVIVDSPPLSVSDSVVLATKVDGCFLVTRAGMSKVSRAQEVVKRLENVGAKLSGVIINKKKSSRSDYDV</sequence>
<dbReference type="EMBL" id="FQVW01000039">
    <property type="protein sequence ID" value="SHG53175.1"/>
    <property type="molecule type" value="Genomic_DNA"/>
</dbReference>